<keyword evidence="1" id="KW-0812">Transmembrane</keyword>
<accession>A0A918ADK0</accession>
<dbReference type="Gene3D" id="3.40.50.1580">
    <property type="entry name" value="Nucleoside phosphorylase domain"/>
    <property type="match status" value="1"/>
</dbReference>
<evidence type="ECO:0000313" key="4">
    <source>
        <dbReference type="Proteomes" id="UP000660745"/>
    </source>
</evidence>
<keyword evidence="4" id="KW-1185">Reference proteome</keyword>
<name>A0A918ADK0_9ACTN</name>
<evidence type="ECO:0000259" key="2">
    <source>
        <dbReference type="Pfam" id="PF01048"/>
    </source>
</evidence>
<evidence type="ECO:0000256" key="1">
    <source>
        <dbReference type="SAM" id="Phobius"/>
    </source>
</evidence>
<comment type="caution">
    <text evidence="3">The sequence shown here is derived from an EMBL/GenBank/DDBJ whole genome shotgun (WGS) entry which is preliminary data.</text>
</comment>
<feature type="transmembrane region" description="Helical" evidence="1">
    <location>
        <begin position="362"/>
        <end position="385"/>
    </location>
</feature>
<dbReference type="Pfam" id="PF01048">
    <property type="entry name" value="PNP_UDP_1"/>
    <property type="match status" value="1"/>
</dbReference>
<dbReference type="GO" id="GO:0008930">
    <property type="term" value="F:methylthioadenosine nucleosidase activity"/>
    <property type="evidence" value="ECO:0007669"/>
    <property type="project" value="TreeGrafter"/>
</dbReference>
<dbReference type="EMBL" id="BMNK01000013">
    <property type="protein sequence ID" value="GGP12944.1"/>
    <property type="molecule type" value="Genomic_DNA"/>
</dbReference>
<feature type="transmembrane region" description="Helical" evidence="1">
    <location>
        <begin position="299"/>
        <end position="318"/>
    </location>
</feature>
<feature type="transmembrane region" description="Helical" evidence="1">
    <location>
        <begin position="115"/>
        <end position="137"/>
    </location>
</feature>
<dbReference type="GO" id="GO:0019284">
    <property type="term" value="P:L-methionine salvage from S-adenosylmethionine"/>
    <property type="evidence" value="ECO:0007669"/>
    <property type="project" value="TreeGrafter"/>
</dbReference>
<dbReference type="InterPro" id="IPR000845">
    <property type="entry name" value="Nucleoside_phosphorylase_d"/>
</dbReference>
<dbReference type="PANTHER" id="PTHR46832">
    <property type="entry name" value="5'-METHYLTHIOADENOSINE/S-ADENOSYLHOMOCYSTEINE NUCLEOSIDASE"/>
    <property type="match status" value="1"/>
</dbReference>
<proteinExistence type="predicted"/>
<keyword evidence="1" id="KW-0472">Membrane</keyword>
<feature type="domain" description="Nucleoside phosphorylase" evidence="2">
    <location>
        <begin position="411"/>
        <end position="640"/>
    </location>
</feature>
<dbReference type="PANTHER" id="PTHR46832:SF1">
    <property type="entry name" value="5'-METHYLTHIOADENOSINE_S-ADENOSYLHOMOCYSTEINE NUCLEOSIDASE"/>
    <property type="match status" value="1"/>
</dbReference>
<dbReference type="Proteomes" id="UP000660745">
    <property type="component" value="Unassembled WGS sequence"/>
</dbReference>
<dbReference type="GO" id="GO:0008782">
    <property type="term" value="F:adenosylhomocysteine nucleosidase activity"/>
    <property type="evidence" value="ECO:0007669"/>
    <property type="project" value="TreeGrafter"/>
</dbReference>
<protein>
    <recommendedName>
        <fullName evidence="2">Nucleoside phosphorylase domain-containing protein</fullName>
    </recommendedName>
</protein>
<sequence length="654" mass="70759">MRHGGAVSAEGSSKARREGRAYPLGMSFRAAREAAAAVRRAECGRAVIDTLRPRGVSGLIRSRAPLPLLLYVAARDGRLVWRDADAFAVLESPRDSRLSGRPGGLLRHVDRRWDLVMFAGPPALLQLLALTTVPVGMVWGWSAWLLGAGVLCCLLALLYVALMMAGMLGTMIVRWIRDARRGADRWAAEEMRFLHWSMPLCHCADPETAPALLNQVTERLRGLVRAQVARAVGDVRARTETVEVDEPLLCLLDGATTTRMRTAITVAARGAGAAGVTFLATGSGSDVRPPKITGLGSGLALYAFAVAVIMAAEAYVLADFEQAECAPACDGRPATYGTAFRWLAWRLIGGNPPDLVPATSQAWVVGWLNTLLGIMAVLLFVVAVWRSPEVNTERHRRFRKEMEPVLGTSTVLIMVATPEERQAVIEAVTGVTKAAPIRRNLDLHTAFELGVVSRARVLLAQTRPGSVDPGGAMLTAKSLIEQLNPDYLLLTGICFGLREDKQRLGDILVCTQLRVMDHKKIAEYTPGEPVEIMRGDRVAPSVTLLDRCQSARLTQDGPKVHLGPMLSGNVLLNSPTIRARLIEAEPDGIGGEMEGLGVYAAAAREKVDWIVVKAICDWGMGKNDDWHEVAARNAAEFVLDVLGNGGLDQPPKRS</sequence>
<reference evidence="3" key="1">
    <citation type="journal article" date="2014" name="Int. J. Syst. Evol. Microbiol.">
        <title>Complete genome sequence of Corynebacterium casei LMG S-19264T (=DSM 44701T), isolated from a smear-ripened cheese.</title>
        <authorList>
            <consortium name="US DOE Joint Genome Institute (JGI-PGF)"/>
            <person name="Walter F."/>
            <person name="Albersmeier A."/>
            <person name="Kalinowski J."/>
            <person name="Ruckert C."/>
        </authorList>
    </citation>
    <scope>NUCLEOTIDE SEQUENCE</scope>
    <source>
        <strain evidence="3">CGMCC 4.7430</strain>
    </source>
</reference>
<reference evidence="3" key="2">
    <citation type="submission" date="2020-09" db="EMBL/GenBank/DDBJ databases">
        <authorList>
            <person name="Sun Q."/>
            <person name="Zhou Y."/>
        </authorList>
    </citation>
    <scope>NUCLEOTIDE SEQUENCE</scope>
    <source>
        <strain evidence="3">CGMCC 4.7430</strain>
    </source>
</reference>
<dbReference type="GO" id="GO:0009116">
    <property type="term" value="P:nucleoside metabolic process"/>
    <property type="evidence" value="ECO:0007669"/>
    <property type="project" value="InterPro"/>
</dbReference>
<dbReference type="SUPFAM" id="SSF53167">
    <property type="entry name" value="Purine and uridine phosphorylases"/>
    <property type="match status" value="1"/>
</dbReference>
<feature type="transmembrane region" description="Helical" evidence="1">
    <location>
        <begin position="143"/>
        <end position="176"/>
    </location>
</feature>
<organism evidence="3 4">
    <name type="scientific">Nonomuraea glycinis</name>
    <dbReference type="NCBI Taxonomy" id="2047744"/>
    <lineage>
        <taxon>Bacteria</taxon>
        <taxon>Bacillati</taxon>
        <taxon>Actinomycetota</taxon>
        <taxon>Actinomycetes</taxon>
        <taxon>Streptosporangiales</taxon>
        <taxon>Streptosporangiaceae</taxon>
        <taxon>Nonomuraea</taxon>
    </lineage>
</organism>
<dbReference type="GO" id="GO:0005829">
    <property type="term" value="C:cytosol"/>
    <property type="evidence" value="ECO:0007669"/>
    <property type="project" value="TreeGrafter"/>
</dbReference>
<evidence type="ECO:0000313" key="3">
    <source>
        <dbReference type="EMBL" id="GGP12944.1"/>
    </source>
</evidence>
<keyword evidence="1" id="KW-1133">Transmembrane helix</keyword>
<gene>
    <name evidence="3" type="ORF">GCM10012278_62750</name>
</gene>
<dbReference type="AlphaFoldDB" id="A0A918ADK0"/>
<dbReference type="InterPro" id="IPR035994">
    <property type="entry name" value="Nucleoside_phosphorylase_sf"/>
</dbReference>